<feature type="chain" id="PRO_5042866238" description="Pectinesterase inhibitor domain-containing protein" evidence="4">
    <location>
        <begin position="32"/>
        <end position="187"/>
    </location>
</feature>
<dbReference type="AlphaFoldDB" id="A0AAP0I7B6"/>
<dbReference type="GO" id="GO:0004857">
    <property type="term" value="F:enzyme inhibitor activity"/>
    <property type="evidence" value="ECO:0007669"/>
    <property type="project" value="InterPro"/>
</dbReference>
<comment type="caution">
    <text evidence="6">The sequence shown here is derived from an EMBL/GenBank/DDBJ whole genome shotgun (WGS) entry which is preliminary data.</text>
</comment>
<dbReference type="Proteomes" id="UP001417504">
    <property type="component" value="Unassembled WGS sequence"/>
</dbReference>
<gene>
    <name evidence="6" type="ORF">Sjap_017816</name>
</gene>
<sequence>MRSWESYRFRPALLLLVTAAALVHNVHLSVATRPISNGTNNISAYASNHASIQGADHESLKQCSNRSRTLIIKAAEQALNISIAYGKDTIVVVHELIKSNKSCKDCLDGCLVKYHKAIYNLLDAVKALKKGGYRSVNLHAEAAAGDASTCEDGFADLSKKSPLTQRNQFFEDLCDLPLSLLSVLSVH</sequence>
<organism evidence="6 7">
    <name type="scientific">Stephania japonica</name>
    <dbReference type="NCBI Taxonomy" id="461633"/>
    <lineage>
        <taxon>Eukaryota</taxon>
        <taxon>Viridiplantae</taxon>
        <taxon>Streptophyta</taxon>
        <taxon>Embryophyta</taxon>
        <taxon>Tracheophyta</taxon>
        <taxon>Spermatophyta</taxon>
        <taxon>Magnoliopsida</taxon>
        <taxon>Ranunculales</taxon>
        <taxon>Menispermaceae</taxon>
        <taxon>Menispermoideae</taxon>
        <taxon>Cissampelideae</taxon>
        <taxon>Stephania</taxon>
    </lineage>
</organism>
<feature type="domain" description="Pectinesterase inhibitor" evidence="5">
    <location>
        <begin position="47"/>
        <end position="180"/>
    </location>
</feature>
<evidence type="ECO:0000313" key="6">
    <source>
        <dbReference type="EMBL" id="KAK9109756.1"/>
    </source>
</evidence>
<evidence type="ECO:0000256" key="3">
    <source>
        <dbReference type="ARBA" id="ARBA00038471"/>
    </source>
</evidence>
<evidence type="ECO:0000313" key="7">
    <source>
        <dbReference type="Proteomes" id="UP001417504"/>
    </source>
</evidence>
<dbReference type="SMART" id="SM00856">
    <property type="entry name" value="PMEI"/>
    <property type="match status" value="1"/>
</dbReference>
<dbReference type="SUPFAM" id="SSF101148">
    <property type="entry name" value="Plant invertase/pectin methylesterase inhibitor"/>
    <property type="match status" value="1"/>
</dbReference>
<dbReference type="EMBL" id="JBBNAE010000007">
    <property type="protein sequence ID" value="KAK9109756.1"/>
    <property type="molecule type" value="Genomic_DNA"/>
</dbReference>
<keyword evidence="2" id="KW-1015">Disulfide bond</keyword>
<protein>
    <recommendedName>
        <fullName evidence="5">Pectinesterase inhibitor domain-containing protein</fullName>
    </recommendedName>
</protein>
<dbReference type="InterPro" id="IPR035513">
    <property type="entry name" value="Invertase/methylesterase_inhib"/>
</dbReference>
<dbReference type="Gene3D" id="1.20.140.40">
    <property type="entry name" value="Invertase/pectin methylesterase inhibitor family protein"/>
    <property type="match status" value="1"/>
</dbReference>
<evidence type="ECO:0000259" key="5">
    <source>
        <dbReference type="SMART" id="SM00856"/>
    </source>
</evidence>
<accession>A0AAP0I7B6</accession>
<evidence type="ECO:0000256" key="2">
    <source>
        <dbReference type="ARBA" id="ARBA00023157"/>
    </source>
</evidence>
<dbReference type="NCBIfam" id="TIGR01614">
    <property type="entry name" value="PME_inhib"/>
    <property type="match status" value="1"/>
</dbReference>
<reference evidence="6 7" key="1">
    <citation type="submission" date="2024-01" db="EMBL/GenBank/DDBJ databases">
        <title>Genome assemblies of Stephania.</title>
        <authorList>
            <person name="Yang L."/>
        </authorList>
    </citation>
    <scope>NUCLEOTIDE SEQUENCE [LARGE SCALE GENOMIC DNA]</scope>
    <source>
        <strain evidence="6">QJT</strain>
        <tissue evidence="6">Leaf</tissue>
    </source>
</reference>
<keyword evidence="1 4" id="KW-0732">Signal</keyword>
<proteinExistence type="inferred from homology"/>
<comment type="similarity">
    <text evidence="3">Belongs to the PMEI family.</text>
</comment>
<name>A0AAP0I7B6_9MAGN</name>
<evidence type="ECO:0000256" key="4">
    <source>
        <dbReference type="SAM" id="SignalP"/>
    </source>
</evidence>
<feature type="signal peptide" evidence="4">
    <location>
        <begin position="1"/>
        <end position="31"/>
    </location>
</feature>
<dbReference type="PANTHER" id="PTHR36710">
    <property type="entry name" value="PECTINESTERASE INHIBITOR-LIKE"/>
    <property type="match status" value="1"/>
</dbReference>
<dbReference type="PANTHER" id="PTHR36710:SF18">
    <property type="entry name" value="PECTINESTERASE INHIBITOR 5-RELATED"/>
    <property type="match status" value="1"/>
</dbReference>
<dbReference type="InterPro" id="IPR052421">
    <property type="entry name" value="PCW_Enzyme_Inhibitor"/>
</dbReference>
<dbReference type="InterPro" id="IPR006501">
    <property type="entry name" value="Pectinesterase_inhib_dom"/>
</dbReference>
<dbReference type="Pfam" id="PF04043">
    <property type="entry name" value="PMEI"/>
    <property type="match status" value="1"/>
</dbReference>
<keyword evidence="7" id="KW-1185">Reference proteome</keyword>
<evidence type="ECO:0000256" key="1">
    <source>
        <dbReference type="ARBA" id="ARBA00022729"/>
    </source>
</evidence>